<evidence type="ECO:0000313" key="6">
    <source>
        <dbReference type="Proteomes" id="UP000182284"/>
    </source>
</evidence>
<dbReference type="AlphaFoldDB" id="A0A1G7H0Q5"/>
<dbReference type="Proteomes" id="UP000182284">
    <property type="component" value="Unassembled WGS sequence"/>
</dbReference>
<dbReference type="EMBL" id="FNBL01000001">
    <property type="protein sequence ID" value="SDE94022.1"/>
    <property type="molecule type" value="Genomic_DNA"/>
</dbReference>
<reference evidence="5 6" key="1">
    <citation type="submission" date="2016-10" db="EMBL/GenBank/DDBJ databases">
        <authorList>
            <person name="de Groot N.N."/>
        </authorList>
    </citation>
    <scope>NUCLEOTIDE SEQUENCE [LARGE SCALE GENOMIC DNA]</scope>
    <source>
        <strain evidence="5 6">DSM 27375</strain>
    </source>
</reference>
<protein>
    <submittedName>
        <fullName evidence="5">Transcriptional regulator, MarR family</fullName>
    </submittedName>
</protein>
<dbReference type="PROSITE" id="PS01117">
    <property type="entry name" value="HTH_MARR_1"/>
    <property type="match status" value="1"/>
</dbReference>
<keyword evidence="2" id="KW-0238">DNA-binding</keyword>
<dbReference type="SMART" id="SM00347">
    <property type="entry name" value="HTH_MARR"/>
    <property type="match status" value="1"/>
</dbReference>
<proteinExistence type="predicted"/>
<dbReference type="GO" id="GO:0003700">
    <property type="term" value="F:DNA-binding transcription factor activity"/>
    <property type="evidence" value="ECO:0007669"/>
    <property type="project" value="InterPro"/>
</dbReference>
<keyword evidence="3" id="KW-0804">Transcription</keyword>
<name>A0A1G7H0Q5_9RHOB</name>
<feature type="domain" description="HTH marR-type" evidence="4">
    <location>
        <begin position="19"/>
        <end position="150"/>
    </location>
</feature>
<dbReference type="InterPro" id="IPR000835">
    <property type="entry name" value="HTH_MarR-typ"/>
</dbReference>
<dbReference type="PANTHER" id="PTHR33164:SF95">
    <property type="entry name" value="TRANSCRIPTIONAL REGULATOR"/>
    <property type="match status" value="1"/>
</dbReference>
<organism evidence="5 6">
    <name type="scientific">Celeribacter baekdonensis</name>
    <dbReference type="NCBI Taxonomy" id="875171"/>
    <lineage>
        <taxon>Bacteria</taxon>
        <taxon>Pseudomonadati</taxon>
        <taxon>Pseudomonadota</taxon>
        <taxon>Alphaproteobacteria</taxon>
        <taxon>Rhodobacterales</taxon>
        <taxon>Roseobacteraceae</taxon>
        <taxon>Celeribacter</taxon>
    </lineage>
</organism>
<dbReference type="PROSITE" id="PS50995">
    <property type="entry name" value="HTH_MARR_2"/>
    <property type="match status" value="1"/>
</dbReference>
<evidence type="ECO:0000256" key="3">
    <source>
        <dbReference type="ARBA" id="ARBA00023163"/>
    </source>
</evidence>
<dbReference type="PANTHER" id="PTHR33164">
    <property type="entry name" value="TRANSCRIPTIONAL REGULATOR, MARR FAMILY"/>
    <property type="match status" value="1"/>
</dbReference>
<dbReference type="InterPro" id="IPR023187">
    <property type="entry name" value="Tscrpt_reg_MarR-type_CS"/>
</dbReference>
<keyword evidence="1" id="KW-0805">Transcription regulation</keyword>
<gene>
    <name evidence="5" type="ORF">SAMN04488117_101809</name>
</gene>
<evidence type="ECO:0000256" key="1">
    <source>
        <dbReference type="ARBA" id="ARBA00023015"/>
    </source>
</evidence>
<dbReference type="GO" id="GO:0003677">
    <property type="term" value="F:DNA binding"/>
    <property type="evidence" value="ECO:0007669"/>
    <property type="project" value="UniProtKB-KW"/>
</dbReference>
<dbReference type="SUPFAM" id="SSF46785">
    <property type="entry name" value="Winged helix' DNA-binding domain"/>
    <property type="match status" value="1"/>
</dbReference>
<evidence type="ECO:0000259" key="4">
    <source>
        <dbReference type="PROSITE" id="PS50995"/>
    </source>
</evidence>
<dbReference type="InterPro" id="IPR039422">
    <property type="entry name" value="MarR/SlyA-like"/>
</dbReference>
<sequence length="166" mass="18413">MVAKIMIRGPMKLEIHNMAGHLIRRLNQISMSVFNERMRATGHALTSVQFAAMNALHAKPGLDQASLAGVIAYDRATIGGVVDRLEGKGLVKRIVNERDRRARTITLTPEGEQILHELIPVVKRFQDEILLGLNEAERAEFLRLAAKVADAGNHLSRAPLILDRKP</sequence>
<evidence type="ECO:0000256" key="2">
    <source>
        <dbReference type="ARBA" id="ARBA00023125"/>
    </source>
</evidence>
<dbReference type="Pfam" id="PF01047">
    <property type="entry name" value="MarR"/>
    <property type="match status" value="1"/>
</dbReference>
<dbReference type="PRINTS" id="PR00598">
    <property type="entry name" value="HTHMARR"/>
</dbReference>
<accession>A0A1G7H0Q5</accession>
<dbReference type="Gene3D" id="1.10.10.10">
    <property type="entry name" value="Winged helix-like DNA-binding domain superfamily/Winged helix DNA-binding domain"/>
    <property type="match status" value="1"/>
</dbReference>
<dbReference type="InterPro" id="IPR036388">
    <property type="entry name" value="WH-like_DNA-bd_sf"/>
</dbReference>
<dbReference type="GO" id="GO:0006950">
    <property type="term" value="P:response to stress"/>
    <property type="evidence" value="ECO:0007669"/>
    <property type="project" value="TreeGrafter"/>
</dbReference>
<evidence type="ECO:0000313" key="5">
    <source>
        <dbReference type="EMBL" id="SDE94022.1"/>
    </source>
</evidence>
<dbReference type="InterPro" id="IPR036390">
    <property type="entry name" value="WH_DNA-bd_sf"/>
</dbReference>